<feature type="transmembrane region" description="Helical" evidence="1">
    <location>
        <begin position="51"/>
        <end position="74"/>
    </location>
</feature>
<dbReference type="InterPro" id="IPR012867">
    <property type="entry name" value="DUF1648"/>
</dbReference>
<keyword evidence="1" id="KW-0812">Transmembrane</keyword>
<dbReference type="Pfam" id="PF07853">
    <property type="entry name" value="DUF1648"/>
    <property type="match status" value="1"/>
</dbReference>
<keyword evidence="1" id="KW-1133">Transmembrane helix</keyword>
<dbReference type="Proteomes" id="UP000199488">
    <property type="component" value="Unassembled WGS sequence"/>
</dbReference>
<dbReference type="AlphaFoldDB" id="A0A1H2XHY2"/>
<feature type="domain" description="DUF1648" evidence="2">
    <location>
        <begin position="17"/>
        <end position="60"/>
    </location>
</feature>
<sequence length="165" mass="18936">MPTFARTALIVGGVASIGMLAIVLFYWTRLPYIVPQFFDATGDPNEYAAKYYLFVPPLALIAIWIGAYFSLRYPGWFRLPVRMNEHQIEVFKREGQILISVLLVELSLGFVYVQWQTVRTALNESEGLGWFFPSFFLICLIGTAVYFTWRTITLWGKASNRRSSS</sequence>
<name>A0A1H2XHY2_9BACI</name>
<evidence type="ECO:0000313" key="3">
    <source>
        <dbReference type="EMBL" id="SDW92441.1"/>
    </source>
</evidence>
<evidence type="ECO:0000313" key="4">
    <source>
        <dbReference type="Proteomes" id="UP000199488"/>
    </source>
</evidence>
<proteinExistence type="predicted"/>
<dbReference type="OrthoDB" id="9808690at2"/>
<dbReference type="EMBL" id="FNNC01000007">
    <property type="protein sequence ID" value="SDW92441.1"/>
    <property type="molecule type" value="Genomic_DNA"/>
</dbReference>
<dbReference type="RefSeq" id="WP_091616316.1">
    <property type="nucleotide sequence ID" value="NZ_FNNC01000007.1"/>
</dbReference>
<accession>A0A1H2XHY2</accession>
<evidence type="ECO:0000259" key="2">
    <source>
        <dbReference type="Pfam" id="PF07853"/>
    </source>
</evidence>
<reference evidence="3 4" key="1">
    <citation type="submission" date="2016-10" db="EMBL/GenBank/DDBJ databases">
        <authorList>
            <person name="de Groot N.N."/>
        </authorList>
    </citation>
    <scope>NUCLEOTIDE SEQUENCE [LARGE SCALE GENOMIC DNA]</scope>
    <source>
        <strain evidence="3 4">DSM 23126</strain>
    </source>
</reference>
<feature type="transmembrane region" description="Helical" evidence="1">
    <location>
        <begin position="127"/>
        <end position="149"/>
    </location>
</feature>
<evidence type="ECO:0000256" key="1">
    <source>
        <dbReference type="SAM" id="Phobius"/>
    </source>
</evidence>
<feature type="transmembrane region" description="Helical" evidence="1">
    <location>
        <begin position="7"/>
        <end position="27"/>
    </location>
</feature>
<gene>
    <name evidence="3" type="ORF">SAMN05421781_2754</name>
</gene>
<protein>
    <recommendedName>
        <fullName evidence="2">DUF1648 domain-containing protein</fullName>
    </recommendedName>
</protein>
<feature type="transmembrane region" description="Helical" evidence="1">
    <location>
        <begin position="95"/>
        <end position="115"/>
    </location>
</feature>
<organism evidence="3 4">
    <name type="scientific">Marinococcus luteus</name>
    <dbReference type="NCBI Taxonomy" id="1122204"/>
    <lineage>
        <taxon>Bacteria</taxon>
        <taxon>Bacillati</taxon>
        <taxon>Bacillota</taxon>
        <taxon>Bacilli</taxon>
        <taxon>Bacillales</taxon>
        <taxon>Bacillaceae</taxon>
        <taxon>Marinococcus</taxon>
    </lineage>
</organism>
<keyword evidence="4" id="KW-1185">Reference proteome</keyword>
<dbReference type="STRING" id="1122204.SAMN05421781_2754"/>
<keyword evidence="1" id="KW-0472">Membrane</keyword>